<dbReference type="PaxDb" id="4565-Traes_2DL_08F0A802A.1"/>
<dbReference type="Gramene" id="TraesCAD_scaffold_052513_01G000100.1">
    <property type="protein sequence ID" value="TraesCAD_scaffold_052513_01G000100.1"/>
    <property type="gene ID" value="TraesCAD_scaffold_052513_01G000100"/>
</dbReference>
<dbReference type="InterPro" id="IPR012340">
    <property type="entry name" value="NA-bd_OB-fold"/>
</dbReference>
<dbReference type="PANTHER" id="PTHR47165:SF4">
    <property type="entry name" value="OS03G0429900 PROTEIN"/>
    <property type="match status" value="1"/>
</dbReference>
<dbReference type="Gene3D" id="2.40.50.140">
    <property type="entry name" value="Nucleic acid-binding proteins"/>
    <property type="match status" value="1"/>
</dbReference>
<comment type="similarity">
    <text evidence="1">Belongs to the replication factor A protein 1 family.</text>
</comment>
<keyword evidence="4" id="KW-0862">Zinc</keyword>
<dbReference type="STRING" id="4565.A0A3B6DI92"/>
<dbReference type="Gramene" id="TraesCS2D02G319000.1">
    <property type="protein sequence ID" value="TraesCS2D02G319000.1"/>
    <property type="gene ID" value="TraesCS2D02G319000"/>
</dbReference>
<dbReference type="SUPFAM" id="SSF50249">
    <property type="entry name" value="Nucleic acid-binding proteins"/>
    <property type="match status" value="1"/>
</dbReference>
<evidence type="ECO:0000256" key="3">
    <source>
        <dbReference type="ARBA" id="ARBA00022771"/>
    </source>
</evidence>
<dbReference type="CDD" id="cd04476">
    <property type="entry name" value="RPA1_DBD_C"/>
    <property type="match status" value="1"/>
</dbReference>
<dbReference type="OrthoDB" id="675205at2759"/>
<evidence type="ECO:0000256" key="5">
    <source>
        <dbReference type="ARBA" id="ARBA00023125"/>
    </source>
</evidence>
<proteinExistence type="inferred from homology"/>
<dbReference type="Gramene" id="TraesCLE_scaffold_048923_01G000100.1">
    <property type="protein sequence ID" value="TraesCLE_scaffold_048923_01G000100.1"/>
    <property type="gene ID" value="TraesCLE_scaffold_048923_01G000100"/>
</dbReference>
<keyword evidence="5" id="KW-0238">DNA-binding</keyword>
<protein>
    <recommendedName>
        <fullName evidence="7">Replication factor A C-terminal domain-containing protein</fullName>
    </recommendedName>
</protein>
<dbReference type="OMA" id="NITRGCE"/>
<evidence type="ECO:0000313" key="9">
    <source>
        <dbReference type="Proteomes" id="UP000019116"/>
    </source>
</evidence>
<evidence type="ECO:0000256" key="1">
    <source>
        <dbReference type="ARBA" id="ARBA00005690"/>
    </source>
</evidence>
<dbReference type="InterPro" id="IPR047192">
    <property type="entry name" value="Euk_RPA1_DBD_C"/>
</dbReference>
<organism evidence="8">
    <name type="scientific">Triticum aestivum</name>
    <name type="common">Wheat</name>
    <dbReference type="NCBI Taxonomy" id="4565"/>
    <lineage>
        <taxon>Eukaryota</taxon>
        <taxon>Viridiplantae</taxon>
        <taxon>Streptophyta</taxon>
        <taxon>Embryophyta</taxon>
        <taxon>Tracheophyta</taxon>
        <taxon>Spermatophyta</taxon>
        <taxon>Magnoliopsida</taxon>
        <taxon>Liliopsida</taxon>
        <taxon>Poales</taxon>
        <taxon>Poaceae</taxon>
        <taxon>BOP clade</taxon>
        <taxon>Pooideae</taxon>
        <taxon>Triticodae</taxon>
        <taxon>Triticeae</taxon>
        <taxon>Triticinae</taxon>
        <taxon>Triticum</taxon>
    </lineage>
</organism>
<name>A0A3B6DI92_WHEAT</name>
<dbReference type="Gramene" id="TraesROB_scaffold_044816_01G000100.1">
    <property type="protein sequence ID" value="TraesROB_scaffold_044816_01G000100.1"/>
    <property type="gene ID" value="TraesROB_scaffold_044816_01G000100"/>
</dbReference>
<dbReference type="Gramene" id="TraesCS2D03G0734100.1">
    <property type="protein sequence ID" value="TraesCS2D03G0734100.1.CDS"/>
    <property type="gene ID" value="TraesCS2D03G0734100"/>
</dbReference>
<dbReference type="GO" id="GO:0008270">
    <property type="term" value="F:zinc ion binding"/>
    <property type="evidence" value="ECO:0007669"/>
    <property type="project" value="UniProtKB-KW"/>
</dbReference>
<sequence length="241" mass="28404">MIKSINTSDEWYYIGCRKCNKKVQKQGNHFYYPKCQKEPEKICPRYKLKLEICDLSATTTCTMFEAEAKKLIKQSASFLIERDDCDIHEQTKQIQKICGQRLIFQFRLNDYNLKYGYQEYTVHRIFFIDSEKDTSVHHSNIEQEQADKLSVMKTIKQEPEDDEPTINRTKRGPKRKRAVTRKCAGIDSKQVNNHHEEESKQAGTQEHNDSRPRTRRSCANKELMNKDIQKCGVSRTQKSNR</sequence>
<feature type="domain" description="Replication factor A C-terminal" evidence="7">
    <location>
        <begin position="7"/>
        <end position="131"/>
    </location>
</feature>
<dbReference type="EnsemblPlants" id="TraesCS2D02G319000.1">
    <property type="protein sequence ID" value="TraesCS2D02G319000.1"/>
    <property type="gene ID" value="TraesCS2D02G319000"/>
</dbReference>
<evidence type="ECO:0000313" key="8">
    <source>
        <dbReference type="EnsemblPlants" id="TraesCS2D02G319000.1"/>
    </source>
</evidence>
<dbReference type="InterPro" id="IPR013955">
    <property type="entry name" value="Rep_factor-A_C"/>
</dbReference>
<evidence type="ECO:0000256" key="2">
    <source>
        <dbReference type="ARBA" id="ARBA00022723"/>
    </source>
</evidence>
<evidence type="ECO:0000259" key="7">
    <source>
        <dbReference type="Pfam" id="PF08646"/>
    </source>
</evidence>
<dbReference type="PANTHER" id="PTHR47165">
    <property type="entry name" value="OS03G0429900 PROTEIN"/>
    <property type="match status" value="1"/>
</dbReference>
<feature type="region of interest" description="Disordered" evidence="6">
    <location>
        <begin position="155"/>
        <end position="241"/>
    </location>
</feature>
<dbReference type="SMR" id="A0A3B6DI92"/>
<dbReference type="Pfam" id="PF08646">
    <property type="entry name" value="Rep_fac-A_C"/>
    <property type="match status" value="1"/>
</dbReference>
<accession>A0A3B6DI92</accession>
<keyword evidence="9" id="KW-1185">Reference proteome</keyword>
<feature type="compositionally biased region" description="Basic and acidic residues" evidence="6">
    <location>
        <begin position="193"/>
        <end position="212"/>
    </location>
</feature>
<dbReference type="Gramene" id="TraesWEE_scaffold_058718_01G000100.1">
    <property type="protein sequence ID" value="TraesWEE_scaffold_058718_01G000100.1"/>
    <property type="gene ID" value="TraesWEE_scaffold_058718_01G000100"/>
</dbReference>
<dbReference type="Proteomes" id="UP000019116">
    <property type="component" value="Chromosome 2D"/>
</dbReference>
<evidence type="ECO:0000256" key="6">
    <source>
        <dbReference type="SAM" id="MobiDB-lite"/>
    </source>
</evidence>
<dbReference type="GO" id="GO:0003677">
    <property type="term" value="F:DNA binding"/>
    <property type="evidence" value="ECO:0007669"/>
    <property type="project" value="UniProtKB-KW"/>
</dbReference>
<reference evidence="8" key="2">
    <citation type="submission" date="2018-10" db="UniProtKB">
        <authorList>
            <consortium name="EnsemblPlants"/>
        </authorList>
    </citation>
    <scope>IDENTIFICATION</scope>
</reference>
<keyword evidence="2" id="KW-0479">Metal-binding</keyword>
<feature type="compositionally biased region" description="Basic residues" evidence="6">
    <location>
        <begin position="168"/>
        <end position="180"/>
    </location>
</feature>
<evidence type="ECO:0000256" key="4">
    <source>
        <dbReference type="ARBA" id="ARBA00022833"/>
    </source>
</evidence>
<reference evidence="8" key="1">
    <citation type="submission" date="2018-08" db="EMBL/GenBank/DDBJ databases">
        <authorList>
            <person name="Rossello M."/>
        </authorList>
    </citation>
    <scope>NUCLEOTIDE SEQUENCE [LARGE SCALE GENOMIC DNA]</scope>
    <source>
        <strain evidence="8">cv. Chinese Spring</strain>
    </source>
</reference>
<keyword evidence="3" id="KW-0863">Zinc-finger</keyword>
<dbReference type="AlphaFoldDB" id="A0A3B6DI92"/>